<evidence type="ECO:0000313" key="8">
    <source>
        <dbReference type="Proteomes" id="UP000572528"/>
    </source>
</evidence>
<dbReference type="Gene3D" id="3.40.366.10">
    <property type="entry name" value="Malonyl-Coenzyme A Acyl Carrier Protein, domain 2"/>
    <property type="match status" value="1"/>
</dbReference>
<name>A0A853EJM3_9ACTO</name>
<dbReference type="Pfam" id="PF00698">
    <property type="entry name" value="Acyl_transf_1"/>
    <property type="match status" value="1"/>
</dbReference>
<accession>A0A853EJM3</accession>
<dbReference type="SMART" id="SM00827">
    <property type="entry name" value="PKS_AT"/>
    <property type="match status" value="1"/>
</dbReference>
<evidence type="ECO:0000256" key="4">
    <source>
        <dbReference type="PIRNR" id="PIRNR000446"/>
    </source>
</evidence>
<dbReference type="GO" id="GO:0004314">
    <property type="term" value="F:[acyl-carrier-protein] S-malonyltransferase activity"/>
    <property type="evidence" value="ECO:0007669"/>
    <property type="project" value="UniProtKB-EC"/>
</dbReference>
<reference evidence="7 8" key="1">
    <citation type="submission" date="2020-07" db="EMBL/GenBank/DDBJ databases">
        <title>MOT database genomes.</title>
        <authorList>
            <person name="Joseph S."/>
            <person name="Aduse-Opoku J."/>
            <person name="Hashim A."/>
            <person name="Wade W."/>
            <person name="Curtis M."/>
        </authorList>
    </citation>
    <scope>NUCLEOTIDE SEQUENCE [LARGE SCALE GENOMIC DNA]</scope>
    <source>
        <strain evidence="7 8">WMus004</strain>
    </source>
</reference>
<dbReference type="NCBIfam" id="TIGR00128">
    <property type="entry name" value="fabD"/>
    <property type="match status" value="1"/>
</dbReference>
<evidence type="ECO:0000256" key="5">
    <source>
        <dbReference type="PIRSR" id="PIRSR000446-1"/>
    </source>
</evidence>
<dbReference type="EMBL" id="JACBXV010000003">
    <property type="protein sequence ID" value="NYS68046.1"/>
    <property type="molecule type" value="Genomic_DNA"/>
</dbReference>
<dbReference type="PANTHER" id="PTHR42681">
    <property type="entry name" value="MALONYL-COA-ACYL CARRIER PROTEIN TRANSACYLASE, MITOCHONDRIAL"/>
    <property type="match status" value="1"/>
</dbReference>
<feature type="active site" evidence="5">
    <location>
        <position position="88"/>
    </location>
</feature>
<comment type="caution">
    <text evidence="7">The sequence shown here is derived from an EMBL/GenBank/DDBJ whole genome shotgun (WGS) entry which is preliminary data.</text>
</comment>
<dbReference type="SUPFAM" id="SSF55048">
    <property type="entry name" value="Probable ACP-binding domain of malonyl-CoA ACP transacylase"/>
    <property type="match status" value="1"/>
</dbReference>
<dbReference type="PANTHER" id="PTHR42681:SF1">
    <property type="entry name" value="MALONYL-COA-ACYL CARRIER PROTEIN TRANSACYLASE, MITOCHONDRIAL"/>
    <property type="match status" value="1"/>
</dbReference>
<dbReference type="RefSeq" id="WP_179899395.1">
    <property type="nucleotide sequence ID" value="NZ_JACBXV010000003.1"/>
</dbReference>
<dbReference type="PIRSF" id="PIRSF000446">
    <property type="entry name" value="Mct"/>
    <property type="match status" value="1"/>
</dbReference>
<dbReference type="InterPro" id="IPR016036">
    <property type="entry name" value="Malonyl_transacylase_ACP-bd"/>
</dbReference>
<dbReference type="GO" id="GO:0006633">
    <property type="term" value="P:fatty acid biosynthetic process"/>
    <property type="evidence" value="ECO:0007669"/>
    <property type="project" value="TreeGrafter"/>
</dbReference>
<evidence type="ECO:0000259" key="6">
    <source>
        <dbReference type="SMART" id="SM00827"/>
    </source>
</evidence>
<dbReference type="InterPro" id="IPR014043">
    <property type="entry name" value="Acyl_transferase_dom"/>
</dbReference>
<dbReference type="Gene3D" id="3.30.70.250">
    <property type="entry name" value="Malonyl-CoA ACP transacylase, ACP-binding"/>
    <property type="match status" value="1"/>
</dbReference>
<comment type="catalytic activity">
    <reaction evidence="3 4">
        <text>holo-[ACP] + malonyl-CoA = malonyl-[ACP] + CoA</text>
        <dbReference type="Rhea" id="RHEA:41792"/>
        <dbReference type="Rhea" id="RHEA-COMP:9623"/>
        <dbReference type="Rhea" id="RHEA-COMP:9685"/>
        <dbReference type="ChEBI" id="CHEBI:57287"/>
        <dbReference type="ChEBI" id="CHEBI:57384"/>
        <dbReference type="ChEBI" id="CHEBI:64479"/>
        <dbReference type="ChEBI" id="CHEBI:78449"/>
        <dbReference type="EC" id="2.3.1.39"/>
    </reaction>
</comment>
<dbReference type="AlphaFoldDB" id="A0A853EJM3"/>
<dbReference type="EC" id="2.3.1.39" evidence="4"/>
<sequence length="294" mass="31691">MTLIHVFPGQGSQRVGMGREVFARFPHLVTQAEKQLGWSLRDLCENGPSEKLSNTRYTQPAIYVVSALNYLALVRDSGEIPTLLAGHSLGEYTALFAGGAYDFFTGLEIVSERGRLMSEAPAGSMAAVIGLDKGKVSDVLNQRMGQAGVELVNLNLIDQVVIAGAPEALEEAVPTLKEAGAATVARLSVSGAFHSSLMSEPAKIFRKFLAGYRFNKLRISTLSDITAAPHEQATLHELLSRQMTEPVNWTGCMDHMLRQPDPEIVDVGPGRVLAQLVAKHRAASGSLEAQGARR</sequence>
<organism evidence="7 8">
    <name type="scientific">Actinomyces bowdenii</name>
    <dbReference type="NCBI Taxonomy" id="131109"/>
    <lineage>
        <taxon>Bacteria</taxon>
        <taxon>Bacillati</taxon>
        <taxon>Actinomycetota</taxon>
        <taxon>Actinomycetes</taxon>
        <taxon>Actinomycetales</taxon>
        <taxon>Actinomycetaceae</taxon>
        <taxon>Actinomyces</taxon>
    </lineage>
</organism>
<comment type="similarity">
    <text evidence="4">Belongs to the fabD family.</text>
</comment>
<protein>
    <recommendedName>
        <fullName evidence="4">Malonyl CoA-acyl carrier protein transacylase</fullName>
        <ecNumber evidence="4">2.3.1.39</ecNumber>
    </recommendedName>
</protein>
<feature type="active site" evidence="5">
    <location>
        <position position="194"/>
    </location>
</feature>
<gene>
    <name evidence="7" type="primary">fabD</name>
    <name evidence="7" type="ORF">HZZ05_00560</name>
</gene>
<feature type="domain" description="Malonyl-CoA:ACP transacylase (MAT)" evidence="6">
    <location>
        <begin position="6"/>
        <end position="291"/>
    </location>
</feature>
<dbReference type="InterPro" id="IPR016035">
    <property type="entry name" value="Acyl_Trfase/lysoPLipase"/>
</dbReference>
<evidence type="ECO:0000313" key="7">
    <source>
        <dbReference type="EMBL" id="NYS68046.1"/>
    </source>
</evidence>
<dbReference type="InterPro" id="IPR001227">
    <property type="entry name" value="Ac_transferase_dom_sf"/>
</dbReference>
<dbReference type="InterPro" id="IPR004410">
    <property type="entry name" value="Malonyl_CoA-ACP_transAc_FabD"/>
</dbReference>
<proteinExistence type="inferred from homology"/>
<evidence type="ECO:0000256" key="1">
    <source>
        <dbReference type="ARBA" id="ARBA00022679"/>
    </source>
</evidence>
<dbReference type="SUPFAM" id="SSF52151">
    <property type="entry name" value="FabD/lysophospholipase-like"/>
    <property type="match status" value="1"/>
</dbReference>
<keyword evidence="2 4" id="KW-0012">Acyltransferase</keyword>
<dbReference type="InterPro" id="IPR024925">
    <property type="entry name" value="Malonyl_CoA-ACP_transAc"/>
</dbReference>
<keyword evidence="1 4" id="KW-0808">Transferase</keyword>
<dbReference type="Proteomes" id="UP000572528">
    <property type="component" value="Unassembled WGS sequence"/>
</dbReference>
<dbReference type="GO" id="GO:0005829">
    <property type="term" value="C:cytosol"/>
    <property type="evidence" value="ECO:0007669"/>
    <property type="project" value="TreeGrafter"/>
</dbReference>
<dbReference type="InterPro" id="IPR050858">
    <property type="entry name" value="Mal-CoA-ACP_Trans/PKS_FabD"/>
</dbReference>
<evidence type="ECO:0000256" key="2">
    <source>
        <dbReference type="ARBA" id="ARBA00023315"/>
    </source>
</evidence>
<evidence type="ECO:0000256" key="3">
    <source>
        <dbReference type="ARBA" id="ARBA00048462"/>
    </source>
</evidence>